<dbReference type="GO" id="GO:0005739">
    <property type="term" value="C:mitochondrion"/>
    <property type="evidence" value="ECO:0007669"/>
    <property type="project" value="TreeGrafter"/>
</dbReference>
<evidence type="ECO:0000256" key="5">
    <source>
        <dbReference type="ARBA" id="ARBA00023002"/>
    </source>
</evidence>
<dbReference type="SUPFAM" id="SSF51905">
    <property type="entry name" value="FAD/NAD(P)-binding domain"/>
    <property type="match status" value="1"/>
</dbReference>
<dbReference type="InterPro" id="IPR036188">
    <property type="entry name" value="FAD/NAD-bd_sf"/>
</dbReference>
<dbReference type="GO" id="GO:0071949">
    <property type="term" value="F:FAD binding"/>
    <property type="evidence" value="ECO:0007669"/>
    <property type="project" value="InterPro"/>
</dbReference>
<comment type="cofactor">
    <cofactor evidence="1">
        <name>FAD</name>
        <dbReference type="ChEBI" id="CHEBI:57692"/>
    </cofactor>
</comment>
<keyword evidence="4" id="KW-0274">FAD</keyword>
<dbReference type="PANTHER" id="PTHR43876:SF7">
    <property type="entry name" value="UBIQUINONE BIOSYNTHESIS MONOOXYGENASE COQ6, MITOCHONDRIAL"/>
    <property type="match status" value="1"/>
</dbReference>
<dbReference type="Gene3D" id="3.50.50.60">
    <property type="entry name" value="FAD/NAD(P)-binding domain"/>
    <property type="match status" value="2"/>
</dbReference>
<accession>A0A2U1JCJ0</accession>
<comment type="caution">
    <text evidence="8">The sequence shown here is derived from an EMBL/GenBank/DDBJ whole genome shotgun (WGS) entry which is preliminary data.</text>
</comment>
<dbReference type="InterPro" id="IPR051205">
    <property type="entry name" value="UbiH/COQ6_monooxygenase"/>
</dbReference>
<dbReference type="PROSITE" id="PS01304">
    <property type="entry name" value="UBIH"/>
    <property type="match status" value="1"/>
</dbReference>
<gene>
    <name evidence="8" type="ORF">BB558_001035</name>
</gene>
<reference evidence="8 9" key="1">
    <citation type="journal article" date="2018" name="MBio">
        <title>Comparative Genomics Reveals the Core Gene Toolbox for the Fungus-Insect Symbiosis.</title>
        <authorList>
            <person name="Wang Y."/>
            <person name="Stata M."/>
            <person name="Wang W."/>
            <person name="Stajich J.E."/>
            <person name="White M.M."/>
            <person name="Moncalvo J.M."/>
        </authorList>
    </citation>
    <scope>NUCLEOTIDE SEQUENCE [LARGE SCALE GENOMIC DNA]</scope>
    <source>
        <strain evidence="8 9">AUS-126-30</strain>
    </source>
</reference>
<sequence length="494" mass="54822">MISRFQISLFRARNTFSRQLASYSSTTNIKNYDITVVGGGIAGSSLVCALGSSALFRNTKIALVDSGSLTKISNWDPPTDSFSNRTVQITSANQSFLSDIGVWDNVYKERVQPYSKVVLTDMLGGEILHFNTNPGAEFGKFPAYLVENVNLHQGCLKTISEINKKEKRIDIVEGIKVDSIKQGSQEADNFSDYPIINLSDGTAIKTRLLIGSDDMNSIVKKFANIDTYGHDYNQFGSVANLCFDRVNETAYQRFLPTGPIVILPLPNGFANLVWSMDTDVYNKTKNLSDENFVKLVNAALRLTSFSDFEYLLSLILPDGSLKNNIDILEESEWRIRNSTESSGFNESKGYSNPELSPPKIIQITKGSRQGFPLKLRNSDKYYSDRIALVGDAAHTMHPLAGQGLNAGLTDVITLVEILGNAVRLGIDIGSTENVLAEYNNKRYLSNTAFQGGVDKLWHIFRSKNPIITTARGFGMKTLNQFPIIKEFMVKNAMF</sequence>
<evidence type="ECO:0000313" key="8">
    <source>
        <dbReference type="EMBL" id="PWA02817.1"/>
    </source>
</evidence>
<dbReference type="AlphaFoldDB" id="A0A2U1JCJ0"/>
<name>A0A2U1JCJ0_SMIAN</name>
<keyword evidence="9" id="KW-1185">Reference proteome</keyword>
<keyword evidence="3" id="KW-0285">Flavoprotein</keyword>
<comment type="similarity">
    <text evidence="2">Belongs to the UbiH/COQ6 family.</text>
</comment>
<protein>
    <recommendedName>
        <fullName evidence="7">FAD-binding domain-containing protein</fullName>
    </recommendedName>
</protein>
<proteinExistence type="inferred from homology"/>
<dbReference type="Pfam" id="PF01494">
    <property type="entry name" value="FAD_binding_3"/>
    <property type="match status" value="1"/>
</dbReference>
<dbReference type="PANTHER" id="PTHR43876">
    <property type="entry name" value="UBIQUINONE BIOSYNTHESIS MONOOXYGENASE COQ6, MITOCHONDRIAL"/>
    <property type="match status" value="1"/>
</dbReference>
<dbReference type="InterPro" id="IPR002938">
    <property type="entry name" value="FAD-bd"/>
</dbReference>
<keyword evidence="5" id="KW-0560">Oxidoreductase</keyword>
<dbReference type="InterPro" id="IPR010971">
    <property type="entry name" value="UbiH/COQ6"/>
</dbReference>
<evidence type="ECO:0000256" key="2">
    <source>
        <dbReference type="ARBA" id="ARBA00005349"/>
    </source>
</evidence>
<evidence type="ECO:0000259" key="7">
    <source>
        <dbReference type="Pfam" id="PF01494"/>
    </source>
</evidence>
<evidence type="ECO:0000256" key="1">
    <source>
        <dbReference type="ARBA" id="ARBA00001974"/>
    </source>
</evidence>
<dbReference type="GO" id="GO:0016705">
    <property type="term" value="F:oxidoreductase activity, acting on paired donors, with incorporation or reduction of molecular oxygen"/>
    <property type="evidence" value="ECO:0007669"/>
    <property type="project" value="InterPro"/>
</dbReference>
<dbReference type="GO" id="GO:0006744">
    <property type="term" value="P:ubiquinone biosynthetic process"/>
    <property type="evidence" value="ECO:0007669"/>
    <property type="project" value="InterPro"/>
</dbReference>
<evidence type="ECO:0000256" key="3">
    <source>
        <dbReference type="ARBA" id="ARBA00022630"/>
    </source>
</evidence>
<dbReference type="EMBL" id="MBFU01000053">
    <property type="protein sequence ID" value="PWA02817.1"/>
    <property type="molecule type" value="Genomic_DNA"/>
</dbReference>
<dbReference type="GO" id="GO:0004497">
    <property type="term" value="F:monooxygenase activity"/>
    <property type="evidence" value="ECO:0007669"/>
    <property type="project" value="UniProtKB-KW"/>
</dbReference>
<dbReference type="InterPro" id="IPR018168">
    <property type="entry name" value="Ubi_Hdrlase_CS"/>
</dbReference>
<evidence type="ECO:0000256" key="6">
    <source>
        <dbReference type="ARBA" id="ARBA00023033"/>
    </source>
</evidence>
<organism evidence="8 9">
    <name type="scientific">Smittium angustum</name>
    <dbReference type="NCBI Taxonomy" id="133377"/>
    <lineage>
        <taxon>Eukaryota</taxon>
        <taxon>Fungi</taxon>
        <taxon>Fungi incertae sedis</taxon>
        <taxon>Zoopagomycota</taxon>
        <taxon>Kickxellomycotina</taxon>
        <taxon>Harpellomycetes</taxon>
        <taxon>Harpellales</taxon>
        <taxon>Legeriomycetaceae</taxon>
        <taxon>Smittium</taxon>
    </lineage>
</organism>
<keyword evidence="6" id="KW-0503">Monooxygenase</keyword>
<feature type="domain" description="FAD-binding" evidence="7">
    <location>
        <begin position="367"/>
        <end position="423"/>
    </location>
</feature>
<evidence type="ECO:0000256" key="4">
    <source>
        <dbReference type="ARBA" id="ARBA00022827"/>
    </source>
</evidence>
<dbReference type="NCBIfam" id="TIGR01988">
    <property type="entry name" value="Ubi-OHases"/>
    <property type="match status" value="1"/>
</dbReference>
<evidence type="ECO:0000313" key="9">
    <source>
        <dbReference type="Proteomes" id="UP000245591"/>
    </source>
</evidence>
<dbReference type="PRINTS" id="PR00420">
    <property type="entry name" value="RNGMNOXGNASE"/>
</dbReference>
<dbReference type="Proteomes" id="UP000245591">
    <property type="component" value="Unassembled WGS sequence"/>
</dbReference>
<dbReference type="FunFam" id="3.50.50.60:FF:000021">
    <property type="entry name" value="Ubiquinone biosynthesis monooxygenase COQ6"/>
    <property type="match status" value="1"/>
</dbReference>